<keyword evidence="3" id="KW-1185">Reference proteome</keyword>
<gene>
    <name evidence="2" type="ORF">QBC38DRAFT_485140</name>
</gene>
<dbReference type="AlphaFoldDB" id="A0AAN7GQH9"/>
<sequence length="135" mass="14961">MISPVNSISYLLFVFFLLSHTRLACAIVLRCDVFAVAWRVSTSPSESLGNIRTTLPWIDSHTSLRFCCFLFIETLYQRPRLCPSSSNPQAVLVVTAKTACPRSEQTPVVFGDAVLNHTTFLTPTQTPQGPNAPLF</sequence>
<dbReference type="EMBL" id="MU865388">
    <property type="protein sequence ID" value="KAK4224611.1"/>
    <property type="molecule type" value="Genomic_DNA"/>
</dbReference>
<evidence type="ECO:0000256" key="1">
    <source>
        <dbReference type="SAM" id="SignalP"/>
    </source>
</evidence>
<evidence type="ECO:0008006" key="4">
    <source>
        <dbReference type="Google" id="ProtNLM"/>
    </source>
</evidence>
<feature type="chain" id="PRO_5042952762" description="Secreted protein" evidence="1">
    <location>
        <begin position="27"/>
        <end position="135"/>
    </location>
</feature>
<evidence type="ECO:0000313" key="2">
    <source>
        <dbReference type="EMBL" id="KAK4224611.1"/>
    </source>
</evidence>
<evidence type="ECO:0000313" key="3">
    <source>
        <dbReference type="Proteomes" id="UP001301958"/>
    </source>
</evidence>
<accession>A0AAN7GQH9</accession>
<keyword evidence="1" id="KW-0732">Signal</keyword>
<name>A0AAN7GQH9_9PEZI</name>
<protein>
    <recommendedName>
        <fullName evidence="4">Secreted protein</fullName>
    </recommendedName>
</protein>
<reference evidence="2" key="1">
    <citation type="journal article" date="2023" name="Mol. Phylogenet. Evol.">
        <title>Genome-scale phylogeny and comparative genomics of the fungal order Sordariales.</title>
        <authorList>
            <person name="Hensen N."/>
            <person name="Bonometti L."/>
            <person name="Westerberg I."/>
            <person name="Brannstrom I.O."/>
            <person name="Guillou S."/>
            <person name="Cros-Aarteil S."/>
            <person name="Calhoun S."/>
            <person name="Haridas S."/>
            <person name="Kuo A."/>
            <person name="Mondo S."/>
            <person name="Pangilinan J."/>
            <person name="Riley R."/>
            <person name="LaButti K."/>
            <person name="Andreopoulos B."/>
            <person name="Lipzen A."/>
            <person name="Chen C."/>
            <person name="Yan M."/>
            <person name="Daum C."/>
            <person name="Ng V."/>
            <person name="Clum A."/>
            <person name="Steindorff A."/>
            <person name="Ohm R.A."/>
            <person name="Martin F."/>
            <person name="Silar P."/>
            <person name="Natvig D.O."/>
            <person name="Lalanne C."/>
            <person name="Gautier V."/>
            <person name="Ament-Velasquez S.L."/>
            <person name="Kruys A."/>
            <person name="Hutchinson M.I."/>
            <person name="Powell A.J."/>
            <person name="Barry K."/>
            <person name="Miller A.N."/>
            <person name="Grigoriev I.V."/>
            <person name="Debuchy R."/>
            <person name="Gladieux P."/>
            <person name="Hiltunen Thoren M."/>
            <person name="Johannesson H."/>
        </authorList>
    </citation>
    <scope>NUCLEOTIDE SEQUENCE</scope>
    <source>
        <strain evidence="2">CBS 990.96</strain>
    </source>
</reference>
<proteinExistence type="predicted"/>
<reference evidence="2" key="2">
    <citation type="submission" date="2023-05" db="EMBL/GenBank/DDBJ databases">
        <authorList>
            <consortium name="Lawrence Berkeley National Laboratory"/>
            <person name="Steindorff A."/>
            <person name="Hensen N."/>
            <person name="Bonometti L."/>
            <person name="Westerberg I."/>
            <person name="Brannstrom I.O."/>
            <person name="Guillou S."/>
            <person name="Cros-Aarteil S."/>
            <person name="Calhoun S."/>
            <person name="Haridas S."/>
            <person name="Kuo A."/>
            <person name="Mondo S."/>
            <person name="Pangilinan J."/>
            <person name="Riley R."/>
            <person name="Labutti K."/>
            <person name="Andreopoulos B."/>
            <person name="Lipzen A."/>
            <person name="Chen C."/>
            <person name="Yanf M."/>
            <person name="Daum C."/>
            <person name="Ng V."/>
            <person name="Clum A."/>
            <person name="Ohm R."/>
            <person name="Martin F."/>
            <person name="Silar P."/>
            <person name="Natvig D."/>
            <person name="Lalanne C."/>
            <person name="Gautier V."/>
            <person name="Ament-Velasquez S.L."/>
            <person name="Kruys A."/>
            <person name="Hutchinson M.I."/>
            <person name="Powell A.J."/>
            <person name="Barry K."/>
            <person name="Miller A.N."/>
            <person name="Grigoriev I.V."/>
            <person name="Debuchy R."/>
            <person name="Gladieux P."/>
            <person name="Thoren M.H."/>
            <person name="Johannesson H."/>
        </authorList>
    </citation>
    <scope>NUCLEOTIDE SEQUENCE</scope>
    <source>
        <strain evidence="2">CBS 990.96</strain>
    </source>
</reference>
<feature type="signal peptide" evidence="1">
    <location>
        <begin position="1"/>
        <end position="26"/>
    </location>
</feature>
<organism evidence="2 3">
    <name type="scientific">Podospora fimiseda</name>
    <dbReference type="NCBI Taxonomy" id="252190"/>
    <lineage>
        <taxon>Eukaryota</taxon>
        <taxon>Fungi</taxon>
        <taxon>Dikarya</taxon>
        <taxon>Ascomycota</taxon>
        <taxon>Pezizomycotina</taxon>
        <taxon>Sordariomycetes</taxon>
        <taxon>Sordariomycetidae</taxon>
        <taxon>Sordariales</taxon>
        <taxon>Podosporaceae</taxon>
        <taxon>Podospora</taxon>
    </lineage>
</organism>
<dbReference type="Proteomes" id="UP001301958">
    <property type="component" value="Unassembled WGS sequence"/>
</dbReference>
<comment type="caution">
    <text evidence="2">The sequence shown here is derived from an EMBL/GenBank/DDBJ whole genome shotgun (WGS) entry which is preliminary data.</text>
</comment>